<dbReference type="InterPro" id="IPR050563">
    <property type="entry name" value="4-hydroxybenzoyl-CoA_TE"/>
</dbReference>
<dbReference type="Pfam" id="PF13279">
    <property type="entry name" value="4HBT_2"/>
    <property type="match status" value="1"/>
</dbReference>
<dbReference type="Gene3D" id="3.10.129.10">
    <property type="entry name" value="Hotdog Thioesterase"/>
    <property type="match status" value="1"/>
</dbReference>
<dbReference type="InterPro" id="IPR029069">
    <property type="entry name" value="HotDog_dom_sf"/>
</dbReference>
<evidence type="ECO:0000313" key="2">
    <source>
        <dbReference type="Proteomes" id="UP000612352"/>
    </source>
</evidence>
<dbReference type="PANTHER" id="PTHR31793">
    <property type="entry name" value="4-HYDROXYBENZOYL-COA THIOESTERASE FAMILY MEMBER"/>
    <property type="match status" value="1"/>
</dbReference>
<comment type="caution">
    <text evidence="1">The sequence shown here is derived from an EMBL/GenBank/DDBJ whole genome shotgun (WGS) entry which is preliminary data.</text>
</comment>
<reference evidence="1 2" key="1">
    <citation type="submission" date="2020-12" db="EMBL/GenBank/DDBJ databases">
        <title>Brachybacterium sp. MASK1Z-5, whole genome shotgun sequence.</title>
        <authorList>
            <person name="Tuo L."/>
        </authorList>
    </citation>
    <scope>NUCLEOTIDE SEQUENCE [LARGE SCALE GENOMIC DNA]</scope>
    <source>
        <strain evidence="1 2">MASK1Z-5</strain>
    </source>
</reference>
<dbReference type="SUPFAM" id="SSF54637">
    <property type="entry name" value="Thioesterase/thiol ester dehydrase-isomerase"/>
    <property type="match status" value="1"/>
</dbReference>
<accession>A0ABS1B757</accession>
<dbReference type="Proteomes" id="UP000612352">
    <property type="component" value="Unassembled WGS sequence"/>
</dbReference>
<dbReference type="CDD" id="cd00586">
    <property type="entry name" value="4HBT"/>
    <property type="match status" value="1"/>
</dbReference>
<proteinExistence type="predicted"/>
<protein>
    <submittedName>
        <fullName evidence="1">Thioesterase family protein</fullName>
    </submittedName>
</protein>
<dbReference type="PANTHER" id="PTHR31793:SF24">
    <property type="entry name" value="LONG-CHAIN ACYL-COA THIOESTERASE FADM"/>
    <property type="match status" value="1"/>
</dbReference>
<dbReference type="EMBL" id="JAEDAJ010000001">
    <property type="protein sequence ID" value="MBK0330441.1"/>
    <property type="molecule type" value="Genomic_DNA"/>
</dbReference>
<gene>
    <name evidence="1" type="ORF">I8D64_03400</name>
</gene>
<keyword evidence="2" id="KW-1185">Reference proteome</keyword>
<sequence length="160" mass="18299">MAHLDITVPVRWTDLDAYGHVNNAAVVRLLEEARIAAFWSPSEEQIERGAVRRPSQLDLFDATSPLLTLIASQRLEYHRPIEYLREGALVRMWVPRVGGASFDVDYRLLRADDQDGAYPYVSARTTIVVVEREQGRATRLSDEVRVLLDQYTDEPLEFRG</sequence>
<name>A0ABS1B757_9MICO</name>
<organism evidence="1 2">
    <name type="scientific">Brachybacterium halotolerans</name>
    <dbReference type="NCBI Taxonomy" id="2795215"/>
    <lineage>
        <taxon>Bacteria</taxon>
        <taxon>Bacillati</taxon>
        <taxon>Actinomycetota</taxon>
        <taxon>Actinomycetes</taxon>
        <taxon>Micrococcales</taxon>
        <taxon>Dermabacteraceae</taxon>
        <taxon>Brachybacterium</taxon>
    </lineage>
</organism>
<dbReference type="RefSeq" id="WP_200501054.1">
    <property type="nucleotide sequence ID" value="NZ_JAEDAJ010000001.1"/>
</dbReference>
<evidence type="ECO:0000313" key="1">
    <source>
        <dbReference type="EMBL" id="MBK0330441.1"/>
    </source>
</evidence>